<sequence>MQEMSPATERLVRLMLLLPSDLRSPLWDSVADDCGDLSTVASIGIWVRDTAKMWPEGAPRTLAEMVLISFGNPSETTLSLLSQAVVTLGGPSANKGTGVGAAWAARACEAAIDVLAEADPLEEVLERAKTDWG</sequence>
<keyword evidence="2" id="KW-1185">Reference proteome</keyword>
<gene>
    <name evidence="1" type="ORF">Msi02_47990</name>
</gene>
<name>A0ABQ4GRD0_9ACTN</name>
<dbReference type="Proteomes" id="UP000660454">
    <property type="component" value="Unassembled WGS sequence"/>
</dbReference>
<reference evidence="1 2" key="1">
    <citation type="submission" date="2021-01" db="EMBL/GenBank/DDBJ databases">
        <title>Whole genome shotgun sequence of Microbispora siamensis NBRC 104113.</title>
        <authorList>
            <person name="Komaki H."/>
            <person name="Tamura T."/>
        </authorList>
    </citation>
    <scope>NUCLEOTIDE SEQUENCE [LARGE SCALE GENOMIC DNA]</scope>
    <source>
        <strain evidence="1 2">NBRC 104113</strain>
    </source>
</reference>
<accession>A0ABQ4GRD0</accession>
<comment type="caution">
    <text evidence="1">The sequence shown here is derived from an EMBL/GenBank/DDBJ whole genome shotgun (WGS) entry which is preliminary data.</text>
</comment>
<organism evidence="1 2">
    <name type="scientific">Microbispora siamensis</name>
    <dbReference type="NCBI Taxonomy" id="564413"/>
    <lineage>
        <taxon>Bacteria</taxon>
        <taxon>Bacillati</taxon>
        <taxon>Actinomycetota</taxon>
        <taxon>Actinomycetes</taxon>
        <taxon>Streptosporangiales</taxon>
        <taxon>Streptosporangiaceae</taxon>
        <taxon>Microbispora</taxon>
    </lineage>
</organism>
<protein>
    <recommendedName>
        <fullName evidence="3">ADP-ribosylglycohydrolase family protein</fullName>
    </recommendedName>
</protein>
<evidence type="ECO:0000313" key="2">
    <source>
        <dbReference type="Proteomes" id="UP000660454"/>
    </source>
</evidence>
<proteinExistence type="predicted"/>
<evidence type="ECO:0008006" key="3">
    <source>
        <dbReference type="Google" id="ProtNLM"/>
    </source>
</evidence>
<evidence type="ECO:0000313" key="1">
    <source>
        <dbReference type="EMBL" id="GIH63982.1"/>
    </source>
</evidence>
<dbReference type="RefSeq" id="WP_204050325.1">
    <property type="nucleotide sequence ID" value="NZ_BOOF01000029.1"/>
</dbReference>
<dbReference type="EMBL" id="BOOF01000029">
    <property type="protein sequence ID" value="GIH63982.1"/>
    <property type="molecule type" value="Genomic_DNA"/>
</dbReference>